<dbReference type="Proteomes" id="UP000440578">
    <property type="component" value="Unassembled WGS sequence"/>
</dbReference>
<protein>
    <submittedName>
        <fullName evidence="2">Uncharacterized protein</fullName>
    </submittedName>
</protein>
<name>A0A6A4V9Q3_AMPAM</name>
<proteinExistence type="predicted"/>
<comment type="caution">
    <text evidence="2">The sequence shown here is derived from an EMBL/GenBank/DDBJ whole genome shotgun (WGS) entry which is preliminary data.</text>
</comment>
<accession>A0A6A4V9Q3</accession>
<gene>
    <name evidence="2" type="ORF">FJT64_009115</name>
</gene>
<dbReference type="AlphaFoldDB" id="A0A6A4V9Q3"/>
<keyword evidence="3" id="KW-1185">Reference proteome</keyword>
<dbReference type="InterPro" id="IPR038602">
    <property type="entry name" value="Mite_allergen_7_sf"/>
</dbReference>
<reference evidence="2 3" key="1">
    <citation type="submission" date="2019-07" db="EMBL/GenBank/DDBJ databases">
        <title>Draft genome assembly of a fouling barnacle, Amphibalanus amphitrite (Darwin, 1854): The first reference genome for Thecostraca.</title>
        <authorList>
            <person name="Kim W."/>
        </authorList>
    </citation>
    <scope>NUCLEOTIDE SEQUENCE [LARGE SCALE GENOMIC DNA]</scope>
    <source>
        <strain evidence="2">SNU_AA5</strain>
        <tissue evidence="2">Soma without cirri and trophi</tissue>
    </source>
</reference>
<organism evidence="2 3">
    <name type="scientific">Amphibalanus amphitrite</name>
    <name type="common">Striped barnacle</name>
    <name type="synonym">Balanus amphitrite</name>
    <dbReference type="NCBI Taxonomy" id="1232801"/>
    <lineage>
        <taxon>Eukaryota</taxon>
        <taxon>Metazoa</taxon>
        <taxon>Ecdysozoa</taxon>
        <taxon>Arthropoda</taxon>
        <taxon>Crustacea</taxon>
        <taxon>Multicrustacea</taxon>
        <taxon>Cirripedia</taxon>
        <taxon>Thoracica</taxon>
        <taxon>Thoracicalcarea</taxon>
        <taxon>Balanomorpha</taxon>
        <taxon>Balanoidea</taxon>
        <taxon>Balanidae</taxon>
        <taxon>Amphibalaninae</taxon>
        <taxon>Amphibalanus</taxon>
    </lineage>
</organism>
<dbReference type="Gene3D" id="3.15.10.50">
    <property type="match status" value="1"/>
</dbReference>
<dbReference type="EMBL" id="VIIS01001781">
    <property type="protein sequence ID" value="KAF0292997.1"/>
    <property type="molecule type" value="Genomic_DNA"/>
</dbReference>
<evidence type="ECO:0000313" key="2">
    <source>
        <dbReference type="EMBL" id="KAF0292997.1"/>
    </source>
</evidence>
<feature type="region of interest" description="Disordered" evidence="1">
    <location>
        <begin position="290"/>
        <end position="316"/>
    </location>
</feature>
<dbReference type="Pfam" id="PF16984">
    <property type="entry name" value="Grp7_allergen"/>
    <property type="match status" value="1"/>
</dbReference>
<sequence length="316" mass="34273">MALQKKKEFGSTSSIGSRGSLSNLLKDGVDNLEDSVTKKWLSWILRRHVRSSVGRISTDEANGLADTAAQLARELVCAEGLDVLKLDDQETLYHDSFLFFRFTASLAFRATSVSGLESLRRQGDAILELDGDWLTLQTALTVDLIQCRSVCSAKLLDIGPRFELRGQLDSATIKTKARINTATTQVIVCTCEIVHLGELSISESGDVFRVLPAWPGDPEEADGAAPFPFTSLLAVVSELFAWRCRDQVTCLLEAEAPRVLREALQRTDLAAVVSSFGRSYFRSAVEAGLRRDSGAGGGASRESVSTAVAASEPDKQ</sequence>
<dbReference type="OrthoDB" id="10429544at2759"/>
<dbReference type="InterPro" id="IPR020234">
    <property type="entry name" value="Mite_allergen_group-7"/>
</dbReference>
<evidence type="ECO:0000256" key="1">
    <source>
        <dbReference type="SAM" id="MobiDB-lite"/>
    </source>
</evidence>
<evidence type="ECO:0000313" key="3">
    <source>
        <dbReference type="Proteomes" id="UP000440578"/>
    </source>
</evidence>